<evidence type="ECO:0000313" key="1">
    <source>
        <dbReference type="EMBL" id="KAJ2969496.1"/>
    </source>
</evidence>
<proteinExistence type="predicted"/>
<name>A0ACC1MSA9_9PEZI</name>
<reference evidence="1" key="1">
    <citation type="submission" date="2022-10" db="EMBL/GenBank/DDBJ databases">
        <title>Genome Sequence of Xylaria curta.</title>
        <authorList>
            <person name="Buettner E."/>
        </authorList>
    </citation>
    <scope>NUCLEOTIDE SEQUENCE</scope>
    <source>
        <strain evidence="1">Babe10</strain>
    </source>
</reference>
<evidence type="ECO:0000313" key="2">
    <source>
        <dbReference type="Proteomes" id="UP001143856"/>
    </source>
</evidence>
<accession>A0ACC1MSA9</accession>
<sequence>MDHSHMDHSHMNHGDMDHGDGGHGGHGGGGGMPMCNMNMLFTWDTTNLCIVFRQWHITGPASLIFSLLAIVAICAGYEALREGTRKYELWLSNKEAAYSEYFCSFSLPREQREDHYQDNTTHLEQGQEQVAETTPFLGIERIGAGASSESSVGQRARIFKAILYGVQNFYAFMIMLLFMTYNGYVMIAVAVGAGLGYYVFGSHTRATKETACH</sequence>
<organism evidence="1 2">
    <name type="scientific">Xylaria curta</name>
    <dbReference type="NCBI Taxonomy" id="42375"/>
    <lineage>
        <taxon>Eukaryota</taxon>
        <taxon>Fungi</taxon>
        <taxon>Dikarya</taxon>
        <taxon>Ascomycota</taxon>
        <taxon>Pezizomycotina</taxon>
        <taxon>Sordariomycetes</taxon>
        <taxon>Xylariomycetidae</taxon>
        <taxon>Xylariales</taxon>
        <taxon>Xylariaceae</taxon>
        <taxon>Xylaria</taxon>
    </lineage>
</organism>
<keyword evidence="2" id="KW-1185">Reference proteome</keyword>
<protein>
    <submittedName>
        <fullName evidence="1">Uncharacterized protein</fullName>
    </submittedName>
</protein>
<dbReference type="EMBL" id="JAPDGR010003990">
    <property type="protein sequence ID" value="KAJ2969496.1"/>
    <property type="molecule type" value="Genomic_DNA"/>
</dbReference>
<dbReference type="Proteomes" id="UP001143856">
    <property type="component" value="Unassembled WGS sequence"/>
</dbReference>
<gene>
    <name evidence="1" type="ORF">NUW58_g9976</name>
</gene>
<comment type="caution">
    <text evidence="1">The sequence shown here is derived from an EMBL/GenBank/DDBJ whole genome shotgun (WGS) entry which is preliminary data.</text>
</comment>